<keyword evidence="4" id="KW-0479">Metal-binding</keyword>
<feature type="binding site" evidence="4">
    <location>
        <position position="112"/>
    </location>
    <ligand>
        <name>Mg(2+)</name>
        <dbReference type="ChEBI" id="CHEBI:18420"/>
        <label>1</label>
    </ligand>
</feature>
<comment type="similarity">
    <text evidence="4">Belongs to the anthranilate phosphoribosyltransferase family.</text>
</comment>
<dbReference type="RefSeq" id="WP_344708850.1">
    <property type="nucleotide sequence ID" value="NZ_BAAAZD010000001.1"/>
</dbReference>
<name>A0ABP7RNE3_9SPHN</name>
<feature type="binding site" evidence="4">
    <location>
        <position position="244"/>
    </location>
    <ligand>
        <name>Mg(2+)</name>
        <dbReference type="ChEBI" id="CHEBI:18420"/>
        <label>2</label>
    </ligand>
</feature>
<comment type="subunit">
    <text evidence="4">Homodimer.</text>
</comment>
<protein>
    <recommendedName>
        <fullName evidence="4">Anthranilate phosphoribosyltransferase</fullName>
        <ecNumber evidence="4">2.4.2.18</ecNumber>
    </recommendedName>
</protein>
<comment type="catalytic activity">
    <reaction evidence="4">
        <text>N-(5-phospho-beta-D-ribosyl)anthranilate + diphosphate = 5-phospho-alpha-D-ribose 1-diphosphate + anthranilate</text>
        <dbReference type="Rhea" id="RHEA:11768"/>
        <dbReference type="ChEBI" id="CHEBI:16567"/>
        <dbReference type="ChEBI" id="CHEBI:18277"/>
        <dbReference type="ChEBI" id="CHEBI:33019"/>
        <dbReference type="ChEBI" id="CHEBI:58017"/>
        <dbReference type="EC" id="2.4.2.18"/>
    </reaction>
</comment>
<keyword evidence="1 4" id="KW-0328">Glycosyltransferase</keyword>
<feature type="binding site" evidence="4">
    <location>
        <position position="108"/>
    </location>
    <ligand>
        <name>5-phospho-alpha-D-ribose 1-diphosphate</name>
        <dbReference type="ChEBI" id="CHEBI:58017"/>
    </ligand>
</feature>
<feature type="binding site" evidence="4">
    <location>
        <position position="140"/>
    </location>
    <ligand>
        <name>5-phospho-alpha-D-ribose 1-diphosphate</name>
        <dbReference type="ChEBI" id="CHEBI:58017"/>
    </ligand>
</feature>
<feature type="binding site" evidence="4">
    <location>
        <position position="131"/>
    </location>
    <ligand>
        <name>anthranilate</name>
        <dbReference type="ChEBI" id="CHEBI:16567"/>
        <label>1</label>
    </ligand>
</feature>
<evidence type="ECO:0000256" key="4">
    <source>
        <dbReference type="HAMAP-Rule" id="MF_00211"/>
    </source>
</evidence>
<feature type="domain" description="Glycosyl transferase family 3" evidence="6">
    <location>
        <begin position="95"/>
        <end position="343"/>
    </location>
</feature>
<accession>A0ABP7RNE3</accession>
<dbReference type="InterPro" id="IPR005940">
    <property type="entry name" value="Anthranilate_Pribosyl_Tfrase"/>
</dbReference>
<sequence>MTPTAQYTAVIPSTPPVDAGPVPNPLPRLLAGEDLSADDSQHLFERLVLGRLEPGEIGGMLIALRMKGETPEEMIGAAQALLAAAAPFERPDGLFADCCGTGGDGAGTINVSTAAGFVAAAAGLKVAKHGNRSVSSKCGSADVLEALGARIELDPARARAVLDQTGFTFLFAPAYHSGMKHAAVVRRQLSVRTVMNLLGPCVNPARPPVQLLGVADARMLRRIAQVLQALGVEKALVVHGAGTDEVALHAETRAIRVAGGELEEIVLTPEDAGFERKPLISLEGGDPADNAARLRDLLEGGASQAEREAVALNAGALLWTAGLAPGFAEGAARANDLLAQGAAGRTLQAFIEATNG</sequence>
<feature type="region of interest" description="Disordered" evidence="5">
    <location>
        <begin position="1"/>
        <end position="31"/>
    </location>
</feature>
<feature type="binding site" evidence="4">
    <location>
        <position position="245"/>
    </location>
    <ligand>
        <name>Mg(2+)</name>
        <dbReference type="ChEBI" id="CHEBI:18420"/>
        <label>2</label>
    </ligand>
</feature>
<comment type="pathway">
    <text evidence="4">Amino-acid biosynthesis; L-tryptophan biosynthesis; L-tryptophan from chorismate: step 2/5.</text>
</comment>
<evidence type="ECO:0000256" key="5">
    <source>
        <dbReference type="SAM" id="MobiDB-lite"/>
    </source>
</evidence>
<evidence type="ECO:0000259" key="6">
    <source>
        <dbReference type="Pfam" id="PF00591"/>
    </source>
</evidence>
<comment type="cofactor">
    <cofactor evidence="4">
        <name>Mg(2+)</name>
        <dbReference type="ChEBI" id="CHEBI:18420"/>
    </cofactor>
    <text evidence="4">Binds 2 magnesium ions per monomer.</text>
</comment>
<feature type="binding site" evidence="4">
    <location>
        <position position="186"/>
    </location>
    <ligand>
        <name>anthranilate</name>
        <dbReference type="ChEBI" id="CHEBI:16567"/>
        <label>2</label>
    </ligand>
</feature>
<keyword evidence="4" id="KW-0057">Aromatic amino acid biosynthesis</keyword>
<dbReference type="PANTHER" id="PTHR43285:SF2">
    <property type="entry name" value="ANTHRANILATE PHOSPHORIBOSYLTRANSFERASE"/>
    <property type="match status" value="1"/>
</dbReference>
<feature type="binding site" evidence="4">
    <location>
        <begin position="128"/>
        <end position="136"/>
    </location>
    <ligand>
        <name>5-phospho-alpha-D-ribose 1-diphosphate</name>
        <dbReference type="ChEBI" id="CHEBI:58017"/>
    </ligand>
</feature>
<comment type="caution">
    <text evidence="4">Lacks conserved residue(s) required for the propagation of feature annotation.</text>
</comment>
<dbReference type="EMBL" id="BAAAZD010000001">
    <property type="protein sequence ID" value="GAA4000040.1"/>
    <property type="molecule type" value="Genomic_DNA"/>
</dbReference>
<dbReference type="Pfam" id="PF02885">
    <property type="entry name" value="Glycos_trans_3N"/>
    <property type="match status" value="1"/>
</dbReference>
<dbReference type="InterPro" id="IPR036320">
    <property type="entry name" value="Glycosyl_Trfase_fam3_N_dom_sf"/>
</dbReference>
<dbReference type="InterPro" id="IPR035902">
    <property type="entry name" value="Nuc_phospho_transferase"/>
</dbReference>
<dbReference type="EC" id="2.4.2.18" evidence="4"/>
<gene>
    <name evidence="4 8" type="primary">trpD</name>
    <name evidence="8" type="ORF">GCM10022211_07820</name>
</gene>
<dbReference type="SUPFAM" id="SSF47648">
    <property type="entry name" value="Nucleoside phosphorylase/phosphoribosyltransferase N-terminal domain"/>
    <property type="match status" value="1"/>
</dbReference>
<feature type="binding site" evidence="4">
    <location>
        <position position="100"/>
    </location>
    <ligand>
        <name>5-phospho-alpha-D-ribose 1-diphosphate</name>
        <dbReference type="ChEBI" id="CHEBI:58017"/>
    </ligand>
</feature>
<feature type="binding site" evidence="4">
    <location>
        <begin position="110"/>
        <end position="113"/>
    </location>
    <ligand>
        <name>5-phospho-alpha-D-ribose 1-diphosphate</name>
        <dbReference type="ChEBI" id="CHEBI:58017"/>
    </ligand>
</feature>
<keyword evidence="9" id="KW-1185">Reference proteome</keyword>
<dbReference type="InterPro" id="IPR017459">
    <property type="entry name" value="Glycosyl_Trfase_fam3_N_dom"/>
</dbReference>
<keyword evidence="4" id="KW-0028">Amino-acid biosynthesis</keyword>
<dbReference type="Gene3D" id="3.40.1030.10">
    <property type="entry name" value="Nucleoside phosphorylase/phosphoribosyltransferase catalytic domain"/>
    <property type="match status" value="1"/>
</dbReference>
<feature type="binding site" evidence="4">
    <location>
        <position position="100"/>
    </location>
    <ligand>
        <name>anthranilate</name>
        <dbReference type="ChEBI" id="CHEBI:16567"/>
        <label>1</label>
    </ligand>
</feature>
<dbReference type="Gene3D" id="1.20.970.10">
    <property type="entry name" value="Transferase, Pyrimidine Nucleoside Phosphorylase, Chain C"/>
    <property type="match status" value="1"/>
</dbReference>
<comment type="function">
    <text evidence="4">Catalyzes the transfer of the phosphoribosyl group of 5-phosphorylribose-1-pyrophosphate (PRPP) to anthranilate to yield N-(5'-phosphoribosyl)-anthranilate (PRA).</text>
</comment>
<feature type="binding site" evidence="4">
    <location>
        <position position="245"/>
    </location>
    <ligand>
        <name>Mg(2+)</name>
        <dbReference type="ChEBI" id="CHEBI:18420"/>
        <label>1</label>
    </ligand>
</feature>
<feature type="binding site" evidence="4">
    <location>
        <begin position="103"/>
        <end position="104"/>
    </location>
    <ligand>
        <name>5-phospho-alpha-D-ribose 1-diphosphate</name>
        <dbReference type="ChEBI" id="CHEBI:58017"/>
    </ligand>
</feature>
<dbReference type="InterPro" id="IPR000312">
    <property type="entry name" value="Glycosyl_Trfase_fam3"/>
</dbReference>
<reference evidence="9" key="1">
    <citation type="journal article" date="2019" name="Int. J. Syst. Evol. Microbiol.">
        <title>The Global Catalogue of Microorganisms (GCM) 10K type strain sequencing project: providing services to taxonomists for standard genome sequencing and annotation.</title>
        <authorList>
            <consortium name="The Broad Institute Genomics Platform"/>
            <consortium name="The Broad Institute Genome Sequencing Center for Infectious Disease"/>
            <person name="Wu L."/>
            <person name="Ma J."/>
        </authorList>
    </citation>
    <scope>NUCLEOTIDE SEQUENCE [LARGE SCALE GENOMIC DNA]</scope>
    <source>
        <strain evidence="9">JCM 16603</strain>
    </source>
</reference>
<evidence type="ECO:0000256" key="3">
    <source>
        <dbReference type="ARBA" id="ARBA00022822"/>
    </source>
</evidence>
<evidence type="ECO:0000259" key="7">
    <source>
        <dbReference type="Pfam" id="PF02885"/>
    </source>
</evidence>
<evidence type="ECO:0000313" key="8">
    <source>
        <dbReference type="EMBL" id="GAA4000040.1"/>
    </source>
</evidence>
<proteinExistence type="inferred from homology"/>
<keyword evidence="4" id="KW-0460">Magnesium</keyword>
<dbReference type="HAMAP" id="MF_00211">
    <property type="entry name" value="TrpD"/>
    <property type="match status" value="1"/>
</dbReference>
<dbReference type="NCBIfam" id="TIGR01245">
    <property type="entry name" value="trpD"/>
    <property type="match status" value="1"/>
</dbReference>
<evidence type="ECO:0000313" key="9">
    <source>
        <dbReference type="Proteomes" id="UP001501310"/>
    </source>
</evidence>
<dbReference type="Pfam" id="PF00591">
    <property type="entry name" value="Glycos_transf_3"/>
    <property type="match status" value="1"/>
</dbReference>
<dbReference type="SUPFAM" id="SSF52418">
    <property type="entry name" value="Nucleoside phosphorylase/phosphoribosyltransferase catalytic domain"/>
    <property type="match status" value="1"/>
</dbReference>
<organism evidence="8 9">
    <name type="scientific">Sphingomonas humi</name>
    <dbReference type="NCBI Taxonomy" id="335630"/>
    <lineage>
        <taxon>Bacteria</taxon>
        <taxon>Pseudomonadati</taxon>
        <taxon>Pseudomonadota</taxon>
        <taxon>Alphaproteobacteria</taxon>
        <taxon>Sphingomonadales</taxon>
        <taxon>Sphingomonadaceae</taxon>
        <taxon>Sphingomonas</taxon>
    </lineage>
</organism>
<comment type="caution">
    <text evidence="8">The sequence shown here is derived from an EMBL/GenBank/DDBJ whole genome shotgun (WGS) entry which is preliminary data.</text>
</comment>
<feature type="domain" description="Glycosyl transferase family 3 N-terminal" evidence="7">
    <location>
        <begin position="28"/>
        <end position="85"/>
    </location>
</feature>
<dbReference type="PANTHER" id="PTHR43285">
    <property type="entry name" value="ANTHRANILATE PHOSPHORIBOSYLTRANSFERASE"/>
    <property type="match status" value="1"/>
</dbReference>
<evidence type="ECO:0000256" key="2">
    <source>
        <dbReference type="ARBA" id="ARBA00022679"/>
    </source>
</evidence>
<evidence type="ECO:0000256" key="1">
    <source>
        <dbReference type="ARBA" id="ARBA00022676"/>
    </source>
</evidence>
<dbReference type="GO" id="GO:0016757">
    <property type="term" value="F:glycosyltransferase activity"/>
    <property type="evidence" value="ECO:0007669"/>
    <property type="project" value="UniProtKB-KW"/>
</dbReference>
<keyword evidence="2 4" id="KW-0808">Transferase</keyword>
<keyword evidence="3 4" id="KW-0822">Tryptophan biosynthesis</keyword>
<dbReference type="Proteomes" id="UP001501310">
    <property type="component" value="Unassembled WGS sequence"/>
</dbReference>